<comment type="pathway">
    <text evidence="1">Siderophore biosynthesis.</text>
</comment>
<dbReference type="Pfam" id="PF13523">
    <property type="entry name" value="Acetyltransf_8"/>
    <property type="match status" value="1"/>
</dbReference>
<dbReference type="AlphaFoldDB" id="A0A1H3PBT2"/>
<dbReference type="RefSeq" id="WP_090415785.1">
    <property type="nucleotide sequence ID" value="NZ_FNOY01000093.1"/>
</dbReference>
<gene>
    <name evidence="3" type="ORF">SAMN05421881_10933</name>
</gene>
<dbReference type="SUPFAM" id="SSF55729">
    <property type="entry name" value="Acyl-CoA N-acyltransferases (Nat)"/>
    <property type="match status" value="1"/>
</dbReference>
<evidence type="ECO:0000256" key="1">
    <source>
        <dbReference type="ARBA" id="ARBA00004924"/>
    </source>
</evidence>
<dbReference type="Proteomes" id="UP000198640">
    <property type="component" value="Unassembled WGS sequence"/>
</dbReference>
<reference evidence="3 4" key="1">
    <citation type="submission" date="2016-10" db="EMBL/GenBank/DDBJ databases">
        <authorList>
            <person name="de Groot N.N."/>
        </authorList>
    </citation>
    <scope>NUCLEOTIDE SEQUENCE [LARGE SCALE GENOMIC DNA]</scope>
    <source>
        <strain evidence="3 4">Nm1</strain>
    </source>
</reference>
<feature type="domain" description="Acyltransferase MbtK/IucB-like conserved" evidence="2">
    <location>
        <begin position="188"/>
        <end position="235"/>
    </location>
</feature>
<dbReference type="GO" id="GO:0016410">
    <property type="term" value="F:N-acyltransferase activity"/>
    <property type="evidence" value="ECO:0007669"/>
    <property type="project" value="TreeGrafter"/>
</dbReference>
<keyword evidence="4" id="KW-1185">Reference proteome</keyword>
<dbReference type="PANTHER" id="PTHR31438:SF1">
    <property type="entry name" value="LYSINE N-ACYLTRANSFERASE C17G9.06C-RELATED"/>
    <property type="match status" value="1"/>
</dbReference>
<dbReference type="EMBL" id="FNOY01000093">
    <property type="protein sequence ID" value="SDY98393.1"/>
    <property type="molecule type" value="Genomic_DNA"/>
</dbReference>
<evidence type="ECO:0000259" key="2">
    <source>
        <dbReference type="SMART" id="SM01006"/>
    </source>
</evidence>
<sequence length="369" mass="42941">MESYRVSDQRCTLPSAHLSEPTGLLSYPDKLCYRITYSGNQLSIQGGQADRKTIWHLFQQSNELWLAWIETHSMRPEYPSIAELLAALEAAFTHYPHQAGVYVATPSPLNSELFDSGVLVKTEDGRCVAYAELFWQLARVWHTTARSGAYPLHYVISHGKRHPLRPPKPTGTVYRRSIDWLGRTLSFRTVDIDSDLIRFNRWMNDPVVAAFWKDAGDLSRHRDYLTEIQADPHVINLISCLNDEPFGYFEIYWAKEDRISSYYDANDFDRGWHVLIGEPRFRGKPFVTAWLPSISHYLFLDDDRTQRIVIEPRIDNVKMLKNLVQCGYAYLKEFDFPHKRAMLGMLLRERFFSEQFWVPRCAPSLHSVS</sequence>
<evidence type="ECO:0000313" key="4">
    <source>
        <dbReference type="Proteomes" id="UP000198640"/>
    </source>
</evidence>
<dbReference type="InterPro" id="IPR019432">
    <property type="entry name" value="Acyltransferase_MbtK/IucB-like"/>
</dbReference>
<keyword evidence="3" id="KW-0808">Transferase</keyword>
<dbReference type="Gene3D" id="3.40.630.30">
    <property type="match status" value="1"/>
</dbReference>
<accession>A0A1H3PBT2</accession>
<dbReference type="SMART" id="SM01006">
    <property type="entry name" value="AlcB"/>
    <property type="match status" value="1"/>
</dbReference>
<protein>
    <submittedName>
        <fullName evidence="3">Protein N-acetyltransferase, RimJ/RimL family</fullName>
    </submittedName>
</protein>
<proteinExistence type="predicted"/>
<dbReference type="PANTHER" id="PTHR31438">
    <property type="entry name" value="LYSINE N-ACYLTRANSFERASE C17G9.06C-RELATED"/>
    <property type="match status" value="1"/>
</dbReference>
<dbReference type="GO" id="GO:0019290">
    <property type="term" value="P:siderophore biosynthetic process"/>
    <property type="evidence" value="ECO:0007669"/>
    <property type="project" value="InterPro"/>
</dbReference>
<name>A0A1H3PBT2_9PROT</name>
<evidence type="ECO:0000313" key="3">
    <source>
        <dbReference type="EMBL" id="SDY98393.1"/>
    </source>
</evidence>
<dbReference type="STRING" id="44576.SAMN05421881_10933"/>
<organism evidence="3 4">
    <name type="scientific">Nitrosomonas halophila</name>
    <dbReference type="NCBI Taxonomy" id="44576"/>
    <lineage>
        <taxon>Bacteria</taxon>
        <taxon>Pseudomonadati</taxon>
        <taxon>Pseudomonadota</taxon>
        <taxon>Betaproteobacteria</taxon>
        <taxon>Nitrosomonadales</taxon>
        <taxon>Nitrosomonadaceae</taxon>
        <taxon>Nitrosomonas</taxon>
    </lineage>
</organism>
<dbReference type="OrthoDB" id="9087497at2"/>
<dbReference type="InterPro" id="IPR016181">
    <property type="entry name" value="Acyl_CoA_acyltransferase"/>
</dbReference>